<evidence type="ECO:0000256" key="4">
    <source>
        <dbReference type="ARBA" id="ARBA00023242"/>
    </source>
</evidence>
<comment type="subcellular location">
    <subcellularLocation>
        <location evidence="1">Nucleus</location>
    </subcellularLocation>
</comment>
<proteinExistence type="predicted"/>
<name>A0A7D9HH56_PARCT</name>
<comment type="caution">
    <text evidence="5">The sequence shown here is derived from an EMBL/GenBank/DDBJ whole genome shotgun (WGS) entry which is preliminary data.</text>
</comment>
<dbReference type="OrthoDB" id="49520at2759"/>
<gene>
    <name evidence="5" type="ORF">PACLA_8A074919</name>
</gene>
<organism evidence="5 6">
    <name type="scientific">Paramuricea clavata</name>
    <name type="common">Red gorgonian</name>
    <name type="synonym">Violescent sea-whip</name>
    <dbReference type="NCBI Taxonomy" id="317549"/>
    <lineage>
        <taxon>Eukaryota</taxon>
        <taxon>Metazoa</taxon>
        <taxon>Cnidaria</taxon>
        <taxon>Anthozoa</taxon>
        <taxon>Octocorallia</taxon>
        <taxon>Malacalcyonacea</taxon>
        <taxon>Plexauridae</taxon>
        <taxon>Paramuricea</taxon>
    </lineage>
</organism>
<dbReference type="InterPro" id="IPR013272">
    <property type="entry name" value="Vps72/YL1_C"/>
</dbReference>
<evidence type="ECO:0000256" key="2">
    <source>
        <dbReference type="ARBA" id="ARBA00023015"/>
    </source>
</evidence>
<keyword evidence="2" id="KW-0805">Transcription regulation</keyword>
<evidence type="ECO:0000256" key="3">
    <source>
        <dbReference type="ARBA" id="ARBA00023163"/>
    </source>
</evidence>
<evidence type="ECO:0000256" key="1">
    <source>
        <dbReference type="ARBA" id="ARBA00004123"/>
    </source>
</evidence>
<dbReference type="InterPro" id="IPR029525">
    <property type="entry name" value="INO80C/Ies6"/>
</dbReference>
<evidence type="ECO:0000313" key="5">
    <source>
        <dbReference type="EMBL" id="CAB3982465.1"/>
    </source>
</evidence>
<dbReference type="GO" id="GO:0031011">
    <property type="term" value="C:Ino80 complex"/>
    <property type="evidence" value="ECO:0007669"/>
    <property type="project" value="InterPro"/>
</dbReference>
<keyword evidence="6" id="KW-1185">Reference proteome</keyword>
<protein>
    <submittedName>
        <fullName evidence="5">INO80 complex subunit C</fullName>
    </submittedName>
</protein>
<dbReference type="AlphaFoldDB" id="A0A7D9HH56"/>
<sequence length="136" mass="15501">MIGVEDLEYPTNSPSSFTTADNSLYNEFGHFVFKDPNFEHSGVNSTKKRLWKNLKQIISQERTLPWKQDDPTYSSIEAPPSFKPAKKYSDLTGVPAKYKDPQTRMLYSTSEEFSTIRNLPMDIIGGYLTLRKAAPT</sequence>
<keyword evidence="3" id="KW-0804">Transcription</keyword>
<reference evidence="5" key="1">
    <citation type="submission" date="2020-04" db="EMBL/GenBank/DDBJ databases">
        <authorList>
            <person name="Alioto T."/>
            <person name="Alioto T."/>
            <person name="Gomez Garrido J."/>
        </authorList>
    </citation>
    <scope>NUCLEOTIDE SEQUENCE</scope>
    <source>
        <strain evidence="5">A484AB</strain>
    </source>
</reference>
<evidence type="ECO:0000313" key="6">
    <source>
        <dbReference type="Proteomes" id="UP001152795"/>
    </source>
</evidence>
<dbReference type="PANTHER" id="PTHR31200">
    <property type="entry name" value="INO80 COMPLEX SUBUNIT C"/>
    <property type="match status" value="1"/>
</dbReference>
<accession>A0A7D9HH56</accession>
<dbReference type="EMBL" id="CACRXK020000503">
    <property type="protein sequence ID" value="CAB3982465.1"/>
    <property type="molecule type" value="Genomic_DNA"/>
</dbReference>
<keyword evidence="4" id="KW-0539">Nucleus</keyword>
<dbReference type="Proteomes" id="UP001152795">
    <property type="component" value="Unassembled WGS sequence"/>
</dbReference>
<dbReference type="SMART" id="SM00993">
    <property type="entry name" value="YL1_C"/>
    <property type="match status" value="1"/>
</dbReference>
<dbReference type="GO" id="GO:0006338">
    <property type="term" value="P:chromatin remodeling"/>
    <property type="evidence" value="ECO:0007669"/>
    <property type="project" value="InterPro"/>
</dbReference>
<dbReference type="PANTHER" id="PTHR31200:SF1">
    <property type="entry name" value="INO80 COMPLEX SUBUNIT C"/>
    <property type="match status" value="1"/>
</dbReference>
<dbReference type="Pfam" id="PF08265">
    <property type="entry name" value="YL1_C"/>
    <property type="match status" value="1"/>
</dbReference>